<feature type="domain" description="Cytochrome c" evidence="8">
    <location>
        <begin position="264"/>
        <end position="343"/>
    </location>
</feature>
<evidence type="ECO:0000256" key="2">
    <source>
        <dbReference type="ARBA" id="ARBA00022723"/>
    </source>
</evidence>
<dbReference type="InterPro" id="IPR050597">
    <property type="entry name" value="Cytochrome_c_Oxidase_Subunit"/>
</dbReference>
<feature type="transmembrane region" description="Helical" evidence="6">
    <location>
        <begin position="116"/>
        <end position="140"/>
    </location>
</feature>
<keyword evidence="6" id="KW-1133">Transmembrane helix</keyword>
<sequence length="380" mass="41407">MQLIKKITATTIGAFATSLVMAETPSNTGSSIVMDGDTMLVICISLLAIVIAFLGNTLIFSMKSYGDKAKLKKQTETSVKAAMFIGFMLVSVSSMAQAATATTEPVAESHTSGFRILLYTIVGLEMLIIVLFAQLIKYFINPEVLFVAKAEKAPKPALINWAKIWRKLNQFKPLEHEASIDTGHSYDGIHELDNVTPPWFKVAFIASIIFAFGYLYRYQVAKSAPSQIEEYNIEVAEAKVQQEEYLKSQKDNVDENSVVMLDADGVSSGAALFKTNCVACHGAQGQGGVGPNLTDDYWLHGGGIKDVFKTIKYGWQEKGMKSWKDDFSPVQMAQLASFVKSLKGTKPPTPKDPQGDLYKEVADSTTAAAPKLADSTAAKK</sequence>
<organism evidence="9 10">
    <name type="scientific">Parasediminibacterium paludis</name>
    <dbReference type="NCBI Taxonomy" id="908966"/>
    <lineage>
        <taxon>Bacteria</taxon>
        <taxon>Pseudomonadati</taxon>
        <taxon>Bacteroidota</taxon>
        <taxon>Chitinophagia</taxon>
        <taxon>Chitinophagales</taxon>
        <taxon>Chitinophagaceae</taxon>
        <taxon>Parasediminibacterium</taxon>
    </lineage>
</organism>
<evidence type="ECO:0000256" key="6">
    <source>
        <dbReference type="SAM" id="Phobius"/>
    </source>
</evidence>
<evidence type="ECO:0000256" key="1">
    <source>
        <dbReference type="ARBA" id="ARBA00022617"/>
    </source>
</evidence>
<keyword evidence="1 4" id="KW-0349">Heme</keyword>
<dbReference type="Gene3D" id="1.10.760.10">
    <property type="entry name" value="Cytochrome c-like domain"/>
    <property type="match status" value="1"/>
</dbReference>
<accession>A0ABV8PWH0</accession>
<dbReference type="InterPro" id="IPR038414">
    <property type="entry name" value="CcoP_N_sf"/>
</dbReference>
<evidence type="ECO:0000256" key="5">
    <source>
        <dbReference type="SAM" id="MobiDB-lite"/>
    </source>
</evidence>
<keyword evidence="2 4" id="KW-0479">Metal-binding</keyword>
<keyword evidence="3 4" id="KW-0408">Iron</keyword>
<feature type="transmembrane region" description="Helical" evidence="6">
    <location>
        <begin position="38"/>
        <end position="60"/>
    </location>
</feature>
<gene>
    <name evidence="9" type="ORF">ACFOW1_11230</name>
</gene>
<dbReference type="Gene3D" id="6.10.280.130">
    <property type="match status" value="1"/>
</dbReference>
<evidence type="ECO:0000259" key="8">
    <source>
        <dbReference type="PROSITE" id="PS51007"/>
    </source>
</evidence>
<evidence type="ECO:0000256" key="3">
    <source>
        <dbReference type="ARBA" id="ARBA00023004"/>
    </source>
</evidence>
<dbReference type="PROSITE" id="PS51007">
    <property type="entry name" value="CYTC"/>
    <property type="match status" value="1"/>
</dbReference>
<keyword evidence="10" id="KW-1185">Reference proteome</keyword>
<feature type="compositionally biased region" description="Basic and acidic residues" evidence="5">
    <location>
        <begin position="353"/>
        <end position="362"/>
    </location>
</feature>
<feature type="signal peptide" evidence="7">
    <location>
        <begin position="1"/>
        <end position="22"/>
    </location>
</feature>
<dbReference type="RefSeq" id="WP_379014334.1">
    <property type="nucleotide sequence ID" value="NZ_JBHSDC010000022.1"/>
</dbReference>
<dbReference type="PANTHER" id="PTHR33751:SF1">
    <property type="entry name" value="CBB3-TYPE CYTOCHROME C OXIDASE SUBUNIT FIXP"/>
    <property type="match status" value="1"/>
</dbReference>
<evidence type="ECO:0000313" key="10">
    <source>
        <dbReference type="Proteomes" id="UP001595906"/>
    </source>
</evidence>
<feature type="region of interest" description="Disordered" evidence="5">
    <location>
        <begin position="341"/>
        <end position="363"/>
    </location>
</feature>
<dbReference type="SUPFAM" id="SSF46626">
    <property type="entry name" value="Cytochrome c"/>
    <property type="match status" value="1"/>
</dbReference>
<evidence type="ECO:0000256" key="7">
    <source>
        <dbReference type="SAM" id="SignalP"/>
    </source>
</evidence>
<evidence type="ECO:0000256" key="4">
    <source>
        <dbReference type="PROSITE-ProRule" id="PRU00433"/>
    </source>
</evidence>
<feature type="transmembrane region" description="Helical" evidence="6">
    <location>
        <begin position="199"/>
        <end position="216"/>
    </location>
</feature>
<protein>
    <submittedName>
        <fullName evidence="9">Cbb3-type cytochrome c oxidase N-terminal domain-containing protein</fullName>
    </submittedName>
</protein>
<name>A0ABV8PWH0_9BACT</name>
<dbReference type="PANTHER" id="PTHR33751">
    <property type="entry name" value="CBB3-TYPE CYTOCHROME C OXIDASE SUBUNIT FIXP"/>
    <property type="match status" value="1"/>
</dbReference>
<proteinExistence type="predicted"/>
<dbReference type="Pfam" id="PF13442">
    <property type="entry name" value="Cytochrome_CBB3"/>
    <property type="match status" value="1"/>
</dbReference>
<dbReference type="EMBL" id="JBHSDC010000022">
    <property type="protein sequence ID" value="MFC4232468.1"/>
    <property type="molecule type" value="Genomic_DNA"/>
</dbReference>
<keyword evidence="6" id="KW-0472">Membrane</keyword>
<dbReference type="InterPro" id="IPR009056">
    <property type="entry name" value="Cyt_c-like_dom"/>
</dbReference>
<feature type="transmembrane region" description="Helical" evidence="6">
    <location>
        <begin position="81"/>
        <end position="101"/>
    </location>
</feature>
<keyword evidence="6" id="KW-0812">Transmembrane</keyword>
<keyword evidence="7" id="KW-0732">Signal</keyword>
<dbReference type="Proteomes" id="UP001595906">
    <property type="component" value="Unassembled WGS sequence"/>
</dbReference>
<evidence type="ECO:0000313" key="9">
    <source>
        <dbReference type="EMBL" id="MFC4232468.1"/>
    </source>
</evidence>
<comment type="caution">
    <text evidence="9">The sequence shown here is derived from an EMBL/GenBank/DDBJ whole genome shotgun (WGS) entry which is preliminary data.</text>
</comment>
<dbReference type="Pfam" id="PF14715">
    <property type="entry name" value="FixP_N"/>
    <property type="match status" value="1"/>
</dbReference>
<feature type="chain" id="PRO_5047342388" evidence="7">
    <location>
        <begin position="23"/>
        <end position="380"/>
    </location>
</feature>
<dbReference type="InterPro" id="IPR032858">
    <property type="entry name" value="CcoP_N"/>
</dbReference>
<dbReference type="InterPro" id="IPR036909">
    <property type="entry name" value="Cyt_c-like_dom_sf"/>
</dbReference>
<reference evidence="10" key="1">
    <citation type="journal article" date="2019" name="Int. J. Syst. Evol. Microbiol.">
        <title>The Global Catalogue of Microorganisms (GCM) 10K type strain sequencing project: providing services to taxonomists for standard genome sequencing and annotation.</title>
        <authorList>
            <consortium name="The Broad Institute Genomics Platform"/>
            <consortium name="The Broad Institute Genome Sequencing Center for Infectious Disease"/>
            <person name="Wu L."/>
            <person name="Ma J."/>
        </authorList>
    </citation>
    <scope>NUCLEOTIDE SEQUENCE [LARGE SCALE GENOMIC DNA]</scope>
    <source>
        <strain evidence="10">CECT 8010</strain>
    </source>
</reference>